<proteinExistence type="predicted"/>
<accession>A0A1I1XVA3</accession>
<dbReference type="GO" id="GO:0004392">
    <property type="term" value="F:heme oxygenase (decyclizing) activity"/>
    <property type="evidence" value="ECO:0007669"/>
    <property type="project" value="InterPro"/>
</dbReference>
<evidence type="ECO:0000313" key="1">
    <source>
        <dbReference type="EMBL" id="SFE11266.1"/>
    </source>
</evidence>
<dbReference type="Proteomes" id="UP000198598">
    <property type="component" value="Unassembled WGS sequence"/>
</dbReference>
<dbReference type="SUPFAM" id="SSF48613">
    <property type="entry name" value="Heme oxygenase-like"/>
    <property type="match status" value="1"/>
</dbReference>
<protein>
    <submittedName>
        <fullName evidence="1">Heme oxygenase</fullName>
    </submittedName>
</protein>
<reference evidence="1 2" key="1">
    <citation type="submission" date="2016-10" db="EMBL/GenBank/DDBJ databases">
        <authorList>
            <person name="de Groot N.N."/>
        </authorList>
    </citation>
    <scope>NUCLEOTIDE SEQUENCE [LARGE SCALE GENOMIC DNA]</scope>
    <source>
        <strain evidence="1 2">DSM 26130</strain>
    </source>
</reference>
<dbReference type="EMBL" id="FOLQ01000010">
    <property type="protein sequence ID" value="SFE11266.1"/>
    <property type="molecule type" value="Genomic_DNA"/>
</dbReference>
<dbReference type="AlphaFoldDB" id="A0A1I1XVA3"/>
<dbReference type="Gene3D" id="1.20.910.10">
    <property type="entry name" value="Heme oxygenase-like"/>
    <property type="match status" value="1"/>
</dbReference>
<keyword evidence="2" id="KW-1185">Reference proteome</keyword>
<name>A0A1I1XVA3_9BACT</name>
<dbReference type="CDD" id="cd19166">
    <property type="entry name" value="HemeO-bac"/>
    <property type="match status" value="1"/>
</dbReference>
<sequence>MTLLERLRAETRPQHEQTEQLFYTEALQNGTLSVDEYSHLLRTHLTYHQALEEAIGHYPDFFRDYALETRRKTPWLLADLTHLNVVPPPLRSDLFTGWSPVALLGAAYVGEGSMLGGTVIWKLLQKNEAIRPLLAHAQFYQGYGPSTGSYWRNFGAFLTQQGAQQPDNVVVAARQAFVEYQTVFQQVAIKSPAETL</sequence>
<dbReference type="GO" id="GO:0006788">
    <property type="term" value="P:heme oxidation"/>
    <property type="evidence" value="ECO:0007669"/>
    <property type="project" value="InterPro"/>
</dbReference>
<organism evidence="1 2">
    <name type="scientific">Spirosoma endophyticum</name>
    <dbReference type="NCBI Taxonomy" id="662367"/>
    <lineage>
        <taxon>Bacteria</taxon>
        <taxon>Pseudomonadati</taxon>
        <taxon>Bacteroidota</taxon>
        <taxon>Cytophagia</taxon>
        <taxon>Cytophagales</taxon>
        <taxon>Cytophagaceae</taxon>
        <taxon>Spirosoma</taxon>
    </lineage>
</organism>
<dbReference type="STRING" id="662367.SAMN05216167_110134"/>
<dbReference type="InterPro" id="IPR016053">
    <property type="entry name" value="Haem_Oase-like"/>
</dbReference>
<gene>
    <name evidence="1" type="ORF">SAMN05216167_110134</name>
</gene>
<dbReference type="RefSeq" id="WP_317039711.1">
    <property type="nucleotide sequence ID" value="NZ_FOLQ01000010.1"/>
</dbReference>
<dbReference type="Pfam" id="PF01126">
    <property type="entry name" value="Heme_oxygenase"/>
    <property type="match status" value="1"/>
</dbReference>
<dbReference type="InterPro" id="IPR016084">
    <property type="entry name" value="Haem_Oase-like_multi-hlx"/>
</dbReference>
<evidence type="ECO:0000313" key="2">
    <source>
        <dbReference type="Proteomes" id="UP000198598"/>
    </source>
</evidence>